<dbReference type="AlphaFoldDB" id="A0AAW0BQP5"/>
<keyword evidence="5" id="KW-1185">Reference proteome</keyword>
<dbReference type="EMBL" id="JAWWNJ010000027">
    <property type="protein sequence ID" value="KAK7029067.1"/>
    <property type="molecule type" value="Genomic_DNA"/>
</dbReference>
<evidence type="ECO:0000259" key="3">
    <source>
        <dbReference type="PROSITE" id="PS50102"/>
    </source>
</evidence>
<proteinExistence type="predicted"/>
<dbReference type="InterPro" id="IPR000504">
    <property type="entry name" value="RRM_dom"/>
</dbReference>
<dbReference type="SMART" id="SM00360">
    <property type="entry name" value="RRM"/>
    <property type="match status" value="2"/>
</dbReference>
<evidence type="ECO:0000313" key="4">
    <source>
        <dbReference type="EMBL" id="KAK7029067.1"/>
    </source>
</evidence>
<evidence type="ECO:0000256" key="1">
    <source>
        <dbReference type="ARBA" id="ARBA00022884"/>
    </source>
</evidence>
<dbReference type="CDD" id="cd12346">
    <property type="entry name" value="RRM3_NGR1_NAM8_like"/>
    <property type="match status" value="1"/>
</dbReference>
<feature type="domain" description="RRM" evidence="3">
    <location>
        <begin position="89"/>
        <end position="177"/>
    </location>
</feature>
<dbReference type="GO" id="GO:0005634">
    <property type="term" value="C:nucleus"/>
    <property type="evidence" value="ECO:0007669"/>
    <property type="project" value="TreeGrafter"/>
</dbReference>
<comment type="caution">
    <text evidence="4">The sequence shown here is derived from an EMBL/GenBank/DDBJ whole genome shotgun (WGS) entry which is preliminary data.</text>
</comment>
<dbReference type="Pfam" id="PF00076">
    <property type="entry name" value="RRM_1"/>
    <property type="match status" value="2"/>
</dbReference>
<dbReference type="PROSITE" id="PS50102">
    <property type="entry name" value="RRM"/>
    <property type="match status" value="2"/>
</dbReference>
<dbReference type="SUPFAM" id="SSF54928">
    <property type="entry name" value="RNA-binding domain, RBD"/>
    <property type="match status" value="1"/>
</dbReference>
<dbReference type="Proteomes" id="UP001362999">
    <property type="component" value="Unassembled WGS sequence"/>
</dbReference>
<reference evidence="4 5" key="1">
    <citation type="journal article" date="2024" name="J Genomics">
        <title>Draft genome sequencing and assembly of Favolaschia claudopus CIRM-BRFM 2984 isolated from oak limbs.</title>
        <authorList>
            <person name="Navarro D."/>
            <person name="Drula E."/>
            <person name="Chaduli D."/>
            <person name="Cazenave R."/>
            <person name="Ahrendt S."/>
            <person name="Wang J."/>
            <person name="Lipzen A."/>
            <person name="Daum C."/>
            <person name="Barry K."/>
            <person name="Grigoriev I.V."/>
            <person name="Favel A."/>
            <person name="Rosso M.N."/>
            <person name="Martin F."/>
        </authorList>
    </citation>
    <scope>NUCLEOTIDE SEQUENCE [LARGE SCALE GENOMIC DNA]</scope>
    <source>
        <strain evidence="4 5">CIRM-BRFM 2984</strain>
    </source>
</reference>
<dbReference type="PANTHER" id="PTHR48025">
    <property type="entry name" value="OS02G0815200 PROTEIN"/>
    <property type="match status" value="1"/>
</dbReference>
<evidence type="ECO:0000313" key="5">
    <source>
        <dbReference type="Proteomes" id="UP001362999"/>
    </source>
</evidence>
<evidence type="ECO:0000256" key="2">
    <source>
        <dbReference type="PROSITE-ProRule" id="PRU00176"/>
    </source>
</evidence>
<protein>
    <recommendedName>
        <fullName evidence="3">RRM domain-containing protein</fullName>
    </recommendedName>
</protein>
<feature type="domain" description="RRM" evidence="3">
    <location>
        <begin position="214"/>
        <end position="286"/>
    </location>
</feature>
<dbReference type="PANTHER" id="PTHR48025:SF1">
    <property type="entry name" value="RRM DOMAIN-CONTAINING PROTEIN"/>
    <property type="match status" value="1"/>
</dbReference>
<keyword evidence="1 2" id="KW-0694">RNA-binding</keyword>
<sequence length="363" mass="38424">MRWDAVAAVPPSSANSSNNNAGYCVLTFGDSASAAVALTHVNSPMGAQMTMPNSARPFVFNWAPPASANGGISPAPISPGYSRHYPKEYSIFVGDLAPETSNSDLVAVFRNPVLGLRNDRPFASCKSAKIMLDPVTGVSRGYGFVRFTDEADQQRALIEMHGLYCLSRPMRVSLATAKFKPQPPSELPVSVSAPGGYPGVWLPTSLTSTDPYNTTVFVGGLSLLVGEDTLRTFFAPFGEIHYVKVPVGKHCGFVQFVRKADAERAIGKMQGFPVGGSRIRLSWGRSQLASSAAGANGVANGITPAMPDGMTHEQAVALLQKFQMQGFAAFSGPPAGVVNGNGYNGGYRKVSNEGCTSSRTDIF</sequence>
<organism evidence="4 5">
    <name type="scientific">Favolaschia claudopus</name>
    <dbReference type="NCBI Taxonomy" id="2862362"/>
    <lineage>
        <taxon>Eukaryota</taxon>
        <taxon>Fungi</taxon>
        <taxon>Dikarya</taxon>
        <taxon>Basidiomycota</taxon>
        <taxon>Agaricomycotina</taxon>
        <taxon>Agaricomycetes</taxon>
        <taxon>Agaricomycetidae</taxon>
        <taxon>Agaricales</taxon>
        <taxon>Marasmiineae</taxon>
        <taxon>Mycenaceae</taxon>
        <taxon>Favolaschia</taxon>
    </lineage>
</organism>
<dbReference type="InterPro" id="IPR050502">
    <property type="entry name" value="Euk_RNA-bind_prot"/>
</dbReference>
<dbReference type="Gene3D" id="3.30.70.330">
    <property type="match status" value="2"/>
</dbReference>
<dbReference type="GO" id="GO:0003729">
    <property type="term" value="F:mRNA binding"/>
    <property type="evidence" value="ECO:0007669"/>
    <property type="project" value="TreeGrafter"/>
</dbReference>
<dbReference type="InterPro" id="IPR012677">
    <property type="entry name" value="Nucleotide-bd_a/b_plait_sf"/>
</dbReference>
<name>A0AAW0BQP5_9AGAR</name>
<gene>
    <name evidence="4" type="ORF">R3P38DRAFT_3394418</name>
</gene>
<dbReference type="CDD" id="cd12613">
    <property type="entry name" value="RRM2_NGR1_NAM8_like"/>
    <property type="match status" value="1"/>
</dbReference>
<dbReference type="InterPro" id="IPR035979">
    <property type="entry name" value="RBD_domain_sf"/>
</dbReference>
<accession>A0AAW0BQP5</accession>